<feature type="domain" description="Anthranilate synthase component I N-terminal" evidence="10">
    <location>
        <begin position="17"/>
        <end position="164"/>
    </location>
</feature>
<dbReference type="GO" id="GO:0000162">
    <property type="term" value="P:L-tryptophan biosynthetic process"/>
    <property type="evidence" value="ECO:0007669"/>
    <property type="project" value="TreeGrafter"/>
</dbReference>
<comment type="subunit">
    <text evidence="2">Heterotetramer consisting of two non-identical subunits: a beta subunit (TrpG) and a large alpha subunit (TrpE).</text>
</comment>
<dbReference type="RefSeq" id="WP_111476304.1">
    <property type="nucleotide sequence ID" value="NZ_QHKM01000001.1"/>
</dbReference>
<evidence type="ECO:0000259" key="9">
    <source>
        <dbReference type="Pfam" id="PF00425"/>
    </source>
</evidence>
<comment type="catalytic activity">
    <reaction evidence="8">
        <text>chorismate + L-glutamine = anthranilate + pyruvate + L-glutamate + H(+)</text>
        <dbReference type="Rhea" id="RHEA:21732"/>
        <dbReference type="ChEBI" id="CHEBI:15361"/>
        <dbReference type="ChEBI" id="CHEBI:15378"/>
        <dbReference type="ChEBI" id="CHEBI:16567"/>
        <dbReference type="ChEBI" id="CHEBI:29748"/>
        <dbReference type="ChEBI" id="CHEBI:29985"/>
        <dbReference type="ChEBI" id="CHEBI:58359"/>
        <dbReference type="EC" id="4.1.3.27"/>
    </reaction>
</comment>
<dbReference type="InterPro" id="IPR006805">
    <property type="entry name" value="Anth_synth_I_N"/>
</dbReference>
<dbReference type="PRINTS" id="PR00095">
    <property type="entry name" value="ANTSNTHASEI"/>
</dbReference>
<dbReference type="EMBL" id="QHKM01000001">
    <property type="protein sequence ID" value="RAK69568.1"/>
    <property type="molecule type" value="Genomic_DNA"/>
</dbReference>
<dbReference type="InterPro" id="IPR005801">
    <property type="entry name" value="ADC_synthase"/>
</dbReference>
<protein>
    <recommendedName>
        <fullName evidence="3">Anthranilate synthase component 1</fullName>
    </recommendedName>
</protein>
<dbReference type="InterPro" id="IPR015890">
    <property type="entry name" value="Chorismate_C"/>
</dbReference>
<dbReference type="PANTHER" id="PTHR11236:SF48">
    <property type="entry name" value="ISOCHORISMATE SYNTHASE MENF"/>
    <property type="match status" value="1"/>
</dbReference>
<evidence type="ECO:0000256" key="6">
    <source>
        <dbReference type="ARBA" id="ARBA00023239"/>
    </source>
</evidence>
<reference evidence="12" key="1">
    <citation type="submission" date="2018-05" db="EMBL/GenBank/DDBJ databases">
        <authorList>
            <person name="Nie L."/>
        </authorList>
    </citation>
    <scope>NUCLEOTIDE SEQUENCE [LARGE SCALE GENOMIC DNA]</scope>
    <source>
        <strain evidence="12">NL</strain>
    </source>
</reference>
<proteinExistence type="predicted"/>
<keyword evidence="6" id="KW-0456">Lyase</keyword>
<feature type="domain" description="Chorismate-utilising enzyme C-terminal" evidence="9">
    <location>
        <begin position="209"/>
        <end position="459"/>
    </location>
</feature>
<keyword evidence="4" id="KW-0479">Metal-binding</keyword>
<dbReference type="InterPro" id="IPR019999">
    <property type="entry name" value="Anth_synth_I-like"/>
</dbReference>
<dbReference type="PANTHER" id="PTHR11236">
    <property type="entry name" value="AMINOBENZOATE/ANTHRANILATE SYNTHASE"/>
    <property type="match status" value="1"/>
</dbReference>
<keyword evidence="5" id="KW-0460">Magnesium</keyword>
<comment type="caution">
    <text evidence="11">The sequence shown here is derived from an EMBL/GenBank/DDBJ whole genome shotgun (WGS) entry which is preliminary data.</text>
</comment>
<evidence type="ECO:0000256" key="3">
    <source>
        <dbReference type="ARBA" id="ARBA00020653"/>
    </source>
</evidence>
<evidence type="ECO:0000313" key="12">
    <source>
        <dbReference type="Proteomes" id="UP000248553"/>
    </source>
</evidence>
<evidence type="ECO:0000256" key="8">
    <source>
        <dbReference type="ARBA" id="ARBA00047683"/>
    </source>
</evidence>
<evidence type="ECO:0000256" key="4">
    <source>
        <dbReference type="ARBA" id="ARBA00022723"/>
    </source>
</evidence>
<evidence type="ECO:0000259" key="10">
    <source>
        <dbReference type="Pfam" id="PF04715"/>
    </source>
</evidence>
<dbReference type="Pfam" id="PF04715">
    <property type="entry name" value="Anth_synt_I_N"/>
    <property type="match status" value="1"/>
</dbReference>
<gene>
    <name evidence="11" type="ORF">DLM85_01530</name>
</gene>
<evidence type="ECO:0000313" key="11">
    <source>
        <dbReference type="EMBL" id="RAK69568.1"/>
    </source>
</evidence>
<dbReference type="Gene3D" id="3.60.120.10">
    <property type="entry name" value="Anthranilate synthase"/>
    <property type="match status" value="1"/>
</dbReference>
<dbReference type="Proteomes" id="UP000248553">
    <property type="component" value="Unassembled WGS sequence"/>
</dbReference>
<keyword evidence="12" id="KW-1185">Reference proteome</keyword>
<dbReference type="SUPFAM" id="SSF56322">
    <property type="entry name" value="ADC synthase"/>
    <property type="match status" value="1"/>
</dbReference>
<dbReference type="GO" id="GO:0004049">
    <property type="term" value="F:anthranilate synthase activity"/>
    <property type="evidence" value="ECO:0007669"/>
    <property type="project" value="UniProtKB-EC"/>
</dbReference>
<organism evidence="11 12">
    <name type="scientific">Hymenobacter edaphi</name>
    <dbReference type="NCBI Taxonomy" id="2211146"/>
    <lineage>
        <taxon>Bacteria</taxon>
        <taxon>Pseudomonadati</taxon>
        <taxon>Bacteroidota</taxon>
        <taxon>Cytophagia</taxon>
        <taxon>Cytophagales</taxon>
        <taxon>Hymenobacteraceae</taxon>
        <taxon>Hymenobacter</taxon>
    </lineage>
</organism>
<name>A0A328BWV0_9BACT</name>
<comment type="cofactor">
    <cofactor evidence="1">
        <name>Mg(2+)</name>
        <dbReference type="ChEBI" id="CHEBI:18420"/>
    </cofactor>
</comment>
<dbReference type="AlphaFoldDB" id="A0A328BWV0"/>
<evidence type="ECO:0000256" key="1">
    <source>
        <dbReference type="ARBA" id="ARBA00001946"/>
    </source>
</evidence>
<sequence>MPPTITLRTRHLRLPADTVTPVGLYLRLRDQYPGCLLLESSDYHAQQNAFSYLALDELARFELRGAELLERLPGGREQRRTLADPRHEALDCLRQFAGRFSAPDSGQPFISGGLFGFMGYGAAPYCEDVTFDASKPAPYQLPDARYGLYRYVLALNHYRQELHVFEHTPEGQEPDDAALQRLLSVVRSPVRPSFSFALEGEEATNQTDDEFRQVLAQGQRHCLRGDVFQIVLSRRFQQRFRGDEFQVYRALRAINPSPYLFYFDYGSYRLLGSSPEPQLRVAHGEASIFPIAGTFRRTGHDAEDAALAEKLAADPKENAEHVMLVDLARNDLARHAETVTVRRFREIQYYSHVIHLVSHVQATLAPGTDSLQVAADTFPAGTLSGAPKVRAMQLIDALEPSTRGLYGGCLGHLGFDGSFNHAIFIRSFVSVGGTLYYQAGAGVVAKSDLEAELNEVHHKLGALRQALRQAARAGEEVVATELGERAPFPTAAV</sequence>
<evidence type="ECO:0000256" key="5">
    <source>
        <dbReference type="ARBA" id="ARBA00022842"/>
    </source>
</evidence>
<evidence type="ECO:0000256" key="2">
    <source>
        <dbReference type="ARBA" id="ARBA00011575"/>
    </source>
</evidence>
<dbReference type="Pfam" id="PF00425">
    <property type="entry name" value="Chorismate_bind"/>
    <property type="match status" value="1"/>
</dbReference>
<evidence type="ECO:0000256" key="7">
    <source>
        <dbReference type="ARBA" id="ARBA00025634"/>
    </source>
</evidence>
<comment type="function">
    <text evidence="7">Part of a heterotetrameric complex that catalyzes the two-step biosynthesis of anthranilate, an intermediate in the biosynthesis of L-tryptophan. In the first step, the glutamine-binding beta subunit (TrpG) of anthranilate synthase (AS) provides the glutamine amidotransferase activity which generates ammonia as a substrate that, along with chorismate, is used in the second step, catalyzed by the large alpha subunit of AS (TrpE) to produce anthranilate. In the absence of TrpG, TrpE can synthesize anthranilate directly from chorismate and high concentrations of ammonia.</text>
</comment>
<dbReference type="GO" id="GO:0046872">
    <property type="term" value="F:metal ion binding"/>
    <property type="evidence" value="ECO:0007669"/>
    <property type="project" value="UniProtKB-KW"/>
</dbReference>
<accession>A0A328BWV0</accession>
<dbReference type="OrthoDB" id="9803598at2"/>